<feature type="compositionally biased region" description="Low complexity" evidence="5">
    <location>
        <begin position="189"/>
        <end position="218"/>
    </location>
</feature>
<dbReference type="GO" id="GO:0016020">
    <property type="term" value="C:membrane"/>
    <property type="evidence" value="ECO:0007669"/>
    <property type="project" value="UniProtKB-SubCell"/>
</dbReference>
<feature type="region of interest" description="Disordered" evidence="5">
    <location>
        <begin position="188"/>
        <end position="218"/>
    </location>
</feature>
<sequence>MVALLALLISTFILASNADGNVTCSGTGMDWYTDHVGETACKTYERMRQICDADFEVGTMSTNTPPDVCNDQNADCCCNSIAFALAMLCLNCQQNIGTGSGFDAGAGAYEGYLLGGSTSTCSPVHNQTLSTTVQAAVCNEEIKIFNDLYTLFWTNGAWFYIFTQETITEHIAAENNNTFTHCSSTTVNTTSSAGPSSTSSSTSSSISSSPSSSSSSIAASEDVSSSSSKLSGGAIGGIVVGVVAGLAGFALMLWFLWWKRRDINKVQPENQIDPFTPETREAYGQPGGFMPSNLYNYSALSQGDPYPPELVAGYSTQSVVTPSGYTGHPTQSGAQSSSRYGGSSTGARSDVPSQPDSRLISSSSEKGPRLYSNQSPTIPPATATTSGVASTSPANSLASPGGHSYNQSLGALTLNSEPERDVDGGRVPQEMLDGRLPPAYGDQID</sequence>
<dbReference type="PANTHER" id="PTHR15549:SF26">
    <property type="entry name" value="AXIAL BUDDING PATTERN PROTEIN 2-RELATED"/>
    <property type="match status" value="1"/>
</dbReference>
<evidence type="ECO:0000313" key="8">
    <source>
        <dbReference type="EMBL" id="KAE9407197.1"/>
    </source>
</evidence>
<dbReference type="InterPro" id="IPR051694">
    <property type="entry name" value="Immunoregulatory_rcpt-like"/>
</dbReference>
<keyword evidence="7" id="KW-0732">Signal</keyword>
<feature type="compositionally biased region" description="Low complexity" evidence="5">
    <location>
        <begin position="380"/>
        <end position="394"/>
    </location>
</feature>
<evidence type="ECO:0000256" key="7">
    <source>
        <dbReference type="SAM" id="SignalP"/>
    </source>
</evidence>
<evidence type="ECO:0000256" key="3">
    <source>
        <dbReference type="ARBA" id="ARBA00022989"/>
    </source>
</evidence>
<dbReference type="GO" id="GO:0071944">
    <property type="term" value="C:cell periphery"/>
    <property type="evidence" value="ECO:0007669"/>
    <property type="project" value="UniProtKB-ARBA"/>
</dbReference>
<dbReference type="OrthoDB" id="2757214at2759"/>
<proteinExistence type="predicted"/>
<reference evidence="8" key="1">
    <citation type="journal article" date="2019" name="Environ. Microbiol.">
        <title>Fungal ecological strategies reflected in gene transcription - a case study of two litter decomposers.</title>
        <authorList>
            <person name="Barbi F."/>
            <person name="Kohler A."/>
            <person name="Barry K."/>
            <person name="Baskaran P."/>
            <person name="Daum C."/>
            <person name="Fauchery L."/>
            <person name="Ihrmark K."/>
            <person name="Kuo A."/>
            <person name="LaButti K."/>
            <person name="Lipzen A."/>
            <person name="Morin E."/>
            <person name="Grigoriev I.V."/>
            <person name="Henrissat B."/>
            <person name="Lindahl B."/>
            <person name="Martin F."/>
        </authorList>
    </citation>
    <scope>NUCLEOTIDE SEQUENCE</scope>
    <source>
        <strain evidence="8">JB14</strain>
    </source>
</reference>
<dbReference type="AlphaFoldDB" id="A0A6A4IDI2"/>
<evidence type="ECO:0000313" key="9">
    <source>
        <dbReference type="Proteomes" id="UP000799118"/>
    </source>
</evidence>
<protein>
    <recommendedName>
        <fullName evidence="10">Mid2 domain-containing protein</fullName>
    </recommendedName>
</protein>
<evidence type="ECO:0008006" key="10">
    <source>
        <dbReference type="Google" id="ProtNLM"/>
    </source>
</evidence>
<keyword evidence="4 6" id="KW-0472">Membrane</keyword>
<keyword evidence="3 6" id="KW-1133">Transmembrane helix</keyword>
<accession>A0A6A4IDI2</accession>
<feature type="region of interest" description="Disordered" evidence="5">
    <location>
        <begin position="322"/>
        <end position="445"/>
    </location>
</feature>
<gene>
    <name evidence="8" type="ORF">BT96DRAFT_986811</name>
</gene>
<dbReference type="Proteomes" id="UP000799118">
    <property type="component" value="Unassembled WGS sequence"/>
</dbReference>
<keyword evidence="2 6" id="KW-0812">Transmembrane</keyword>
<comment type="subcellular location">
    <subcellularLocation>
        <location evidence="1">Membrane</location>
        <topology evidence="1">Single-pass membrane protein</topology>
    </subcellularLocation>
</comment>
<name>A0A6A4IDI2_9AGAR</name>
<evidence type="ECO:0000256" key="6">
    <source>
        <dbReference type="SAM" id="Phobius"/>
    </source>
</evidence>
<dbReference type="PANTHER" id="PTHR15549">
    <property type="entry name" value="PAIRED IMMUNOGLOBULIN-LIKE TYPE 2 RECEPTOR"/>
    <property type="match status" value="1"/>
</dbReference>
<feature type="compositionally biased region" description="Polar residues" evidence="5">
    <location>
        <begin position="404"/>
        <end position="416"/>
    </location>
</feature>
<feature type="signal peptide" evidence="7">
    <location>
        <begin position="1"/>
        <end position="18"/>
    </location>
</feature>
<feature type="compositionally biased region" description="Polar residues" evidence="5">
    <location>
        <begin position="322"/>
        <end position="375"/>
    </location>
</feature>
<dbReference type="EMBL" id="ML769397">
    <property type="protein sequence ID" value="KAE9407197.1"/>
    <property type="molecule type" value="Genomic_DNA"/>
</dbReference>
<keyword evidence="9" id="KW-1185">Reference proteome</keyword>
<evidence type="ECO:0000256" key="1">
    <source>
        <dbReference type="ARBA" id="ARBA00004167"/>
    </source>
</evidence>
<evidence type="ECO:0000256" key="5">
    <source>
        <dbReference type="SAM" id="MobiDB-lite"/>
    </source>
</evidence>
<feature type="transmembrane region" description="Helical" evidence="6">
    <location>
        <begin position="234"/>
        <end position="257"/>
    </location>
</feature>
<feature type="chain" id="PRO_5025512010" description="Mid2 domain-containing protein" evidence="7">
    <location>
        <begin position="19"/>
        <end position="445"/>
    </location>
</feature>
<evidence type="ECO:0000256" key="2">
    <source>
        <dbReference type="ARBA" id="ARBA00022692"/>
    </source>
</evidence>
<organism evidence="8 9">
    <name type="scientific">Gymnopus androsaceus JB14</name>
    <dbReference type="NCBI Taxonomy" id="1447944"/>
    <lineage>
        <taxon>Eukaryota</taxon>
        <taxon>Fungi</taxon>
        <taxon>Dikarya</taxon>
        <taxon>Basidiomycota</taxon>
        <taxon>Agaricomycotina</taxon>
        <taxon>Agaricomycetes</taxon>
        <taxon>Agaricomycetidae</taxon>
        <taxon>Agaricales</taxon>
        <taxon>Marasmiineae</taxon>
        <taxon>Omphalotaceae</taxon>
        <taxon>Gymnopus</taxon>
    </lineage>
</organism>
<evidence type="ECO:0000256" key="4">
    <source>
        <dbReference type="ARBA" id="ARBA00023136"/>
    </source>
</evidence>